<comment type="subcellular location">
    <subcellularLocation>
        <location evidence="1">Cell outer membrane</location>
        <topology evidence="1">Multi-pass membrane protein</topology>
    </subcellularLocation>
</comment>
<dbReference type="Gene3D" id="2.40.170.20">
    <property type="entry name" value="TonB-dependent receptor, beta-barrel domain"/>
    <property type="match status" value="1"/>
</dbReference>
<evidence type="ECO:0000313" key="9">
    <source>
        <dbReference type="Proteomes" id="UP001156670"/>
    </source>
</evidence>
<organism evidence="8 9">
    <name type="scientific">Dyella acidisoli</name>
    <dbReference type="NCBI Taxonomy" id="1867834"/>
    <lineage>
        <taxon>Bacteria</taxon>
        <taxon>Pseudomonadati</taxon>
        <taxon>Pseudomonadota</taxon>
        <taxon>Gammaproteobacteria</taxon>
        <taxon>Lysobacterales</taxon>
        <taxon>Rhodanobacteraceae</taxon>
        <taxon>Dyella</taxon>
    </lineage>
</organism>
<keyword evidence="5" id="KW-0472">Membrane</keyword>
<gene>
    <name evidence="8" type="ORF">GCM10007901_22690</name>
</gene>
<dbReference type="PROSITE" id="PS01156">
    <property type="entry name" value="TONB_DEPENDENT_REC_2"/>
    <property type="match status" value="1"/>
</dbReference>
<comment type="caution">
    <text evidence="8">The sequence shown here is derived from an EMBL/GenBank/DDBJ whole genome shotgun (WGS) entry which is preliminary data.</text>
</comment>
<dbReference type="Proteomes" id="UP001156670">
    <property type="component" value="Unassembled WGS sequence"/>
</dbReference>
<dbReference type="PANTHER" id="PTHR30069">
    <property type="entry name" value="TONB-DEPENDENT OUTER MEMBRANE RECEPTOR"/>
    <property type="match status" value="1"/>
</dbReference>
<keyword evidence="6" id="KW-0998">Cell outer membrane</keyword>
<feature type="domain" description="TonB-dependent transporter Oar-like beta-barrel" evidence="7">
    <location>
        <begin position="218"/>
        <end position="294"/>
    </location>
</feature>
<evidence type="ECO:0000313" key="8">
    <source>
        <dbReference type="EMBL" id="GLQ93318.1"/>
    </source>
</evidence>
<dbReference type="Pfam" id="PF13620">
    <property type="entry name" value="CarboxypepD_reg"/>
    <property type="match status" value="1"/>
</dbReference>
<evidence type="ECO:0000259" key="7">
    <source>
        <dbReference type="Pfam" id="PF25183"/>
    </source>
</evidence>
<evidence type="ECO:0000256" key="1">
    <source>
        <dbReference type="ARBA" id="ARBA00004571"/>
    </source>
</evidence>
<dbReference type="InterPro" id="IPR039426">
    <property type="entry name" value="TonB-dep_rcpt-like"/>
</dbReference>
<keyword evidence="9" id="KW-1185">Reference proteome</keyword>
<keyword evidence="3" id="KW-1134">Transmembrane beta strand</keyword>
<name>A0ABQ5XNZ7_9GAMM</name>
<dbReference type="EMBL" id="BSOB01000018">
    <property type="protein sequence ID" value="GLQ93318.1"/>
    <property type="molecule type" value="Genomic_DNA"/>
</dbReference>
<dbReference type="Pfam" id="PF25183">
    <property type="entry name" value="OMP_b-brl_4"/>
    <property type="match status" value="2"/>
</dbReference>
<dbReference type="InterPro" id="IPR036942">
    <property type="entry name" value="Beta-barrel_TonB_sf"/>
</dbReference>
<accession>A0ABQ5XNZ7</accession>
<evidence type="ECO:0000256" key="5">
    <source>
        <dbReference type="ARBA" id="ARBA00023136"/>
    </source>
</evidence>
<dbReference type="SUPFAM" id="SSF49452">
    <property type="entry name" value="Starch-binding domain-like"/>
    <property type="match status" value="1"/>
</dbReference>
<dbReference type="Gene3D" id="2.60.40.1120">
    <property type="entry name" value="Carboxypeptidase-like, regulatory domain"/>
    <property type="match status" value="1"/>
</dbReference>
<reference evidence="9" key="1">
    <citation type="journal article" date="2019" name="Int. J. Syst. Evol. Microbiol.">
        <title>The Global Catalogue of Microorganisms (GCM) 10K type strain sequencing project: providing services to taxonomists for standard genome sequencing and annotation.</title>
        <authorList>
            <consortium name="The Broad Institute Genomics Platform"/>
            <consortium name="The Broad Institute Genome Sequencing Center for Infectious Disease"/>
            <person name="Wu L."/>
            <person name="Ma J."/>
        </authorList>
    </citation>
    <scope>NUCLEOTIDE SEQUENCE [LARGE SCALE GENOMIC DNA]</scope>
    <source>
        <strain evidence="9">NBRC 111980</strain>
    </source>
</reference>
<dbReference type="PANTHER" id="PTHR30069:SF46">
    <property type="entry name" value="OAR PROTEIN"/>
    <property type="match status" value="1"/>
</dbReference>
<dbReference type="InterPro" id="IPR057601">
    <property type="entry name" value="Oar-like_b-barrel"/>
</dbReference>
<dbReference type="InterPro" id="IPR010917">
    <property type="entry name" value="TonB_rcpt_CS"/>
</dbReference>
<keyword evidence="4" id="KW-0812">Transmembrane</keyword>
<sequence length="975" mass="106354">MISFAQSSDANLRGTAAPNVTVTARNVATGYTRVTTSGKDGSYALVSLPPGTYQVDAGTGTEHTVTLTVASTSTLNLAAAAPAVNAQNLGPVTVSATTLPEMTTSEVGTLVSQRDIATVPQITRNFLEFADTVPGMVFTVQQNGNTSLQSGGQAPSGINVYIDGIGQKNYVENGGITGQNNTQGNPFPQLAIGEYKVVTSNYKAEYDQISSAAVIAETKSGTNEYHGEVFGDWTDTRMRSMTPSETATGEKTPSHDKEYGFSFGGPIIKDKAHFFLAYEGKEYDTPITVVPGAASQQLISQLPASALAQLGPSGLPFKENLYFLKFDYEPTNRDRIEVSGKYRHETAITGTGTGVAASSALNQINYDRRFDIRWDHSADAWFNRLQLTYENAFFKPSAINIGNGSTYTPYNDQNTSILTVGAADPRGTQDKGQKGPAIQDDLTFNDLEWHGDHVIKMGAKYKLIQLIAQDAGEFNPQFTYDVTPTGTLSEPYQVLFPIALPGTSPIVRTNDKQFGAYIQDDWTVDQHLTLNLGVRWDYEETPSYLNFVTPQSVVNALYSQNPNAAPGVTYAQSLALGGVNVNDYISNGHNRHAQKNEFQPRFGFSYDINGDQQHVIHGGVGRSYDRTIYEILQLEQTKLALAEATITFPNQYHSCTPSPNCIPWNPAYLSGIGVLQGLLTGTTAGREVDLMNNHLKTPYSDQVSIGMRNQLGDWITDVTWAQVNRFQGVVFTLGNRWPNGAFWQGGGQPWSQSIPGFGNLIIANNGLTQKTQQVLISAQKPYTPESGWGINIAYTYTKAKQNNDNQDVTDQYAFDEATIQDYPYLTSAVAKHRLVVSGSNDAPWGLLFGYKLTLATPIPGINLACYGAPAPGNGSLGSGCLPYSYTPSGSRFLSGPIFGYRSIDFQITKNFKIYQNVSGYVRFDLLNAFNWNNYSDYIYNPGQNSVLNKVLVSYDPTGNIYGTPREVKLTLGVKF</sequence>
<protein>
    <submittedName>
        <fullName evidence="8">Membrane protein</fullName>
    </submittedName>
</protein>
<evidence type="ECO:0000256" key="6">
    <source>
        <dbReference type="ARBA" id="ARBA00023237"/>
    </source>
</evidence>
<dbReference type="InterPro" id="IPR013784">
    <property type="entry name" value="Carb-bd-like_fold"/>
</dbReference>
<evidence type="ECO:0000256" key="2">
    <source>
        <dbReference type="ARBA" id="ARBA00022448"/>
    </source>
</evidence>
<dbReference type="SUPFAM" id="SSF56935">
    <property type="entry name" value="Porins"/>
    <property type="match status" value="1"/>
</dbReference>
<proteinExistence type="predicted"/>
<feature type="domain" description="TonB-dependent transporter Oar-like beta-barrel" evidence="7">
    <location>
        <begin position="315"/>
        <end position="845"/>
    </location>
</feature>
<keyword evidence="2" id="KW-0813">Transport</keyword>
<evidence type="ECO:0000256" key="3">
    <source>
        <dbReference type="ARBA" id="ARBA00022452"/>
    </source>
</evidence>
<evidence type="ECO:0000256" key="4">
    <source>
        <dbReference type="ARBA" id="ARBA00022692"/>
    </source>
</evidence>